<feature type="domain" description="Glycoside hydrolase family 2 catalytic" evidence="3">
    <location>
        <begin position="329"/>
        <end position="459"/>
    </location>
</feature>
<evidence type="ECO:0000256" key="1">
    <source>
        <dbReference type="ARBA" id="ARBA00007401"/>
    </source>
</evidence>
<dbReference type="Gene3D" id="3.20.20.80">
    <property type="entry name" value="Glycosidases"/>
    <property type="match status" value="1"/>
</dbReference>
<reference evidence="5 6" key="1">
    <citation type="submission" date="2018-01" db="EMBL/GenBank/DDBJ databases">
        <title>Deinococcus koreensis sp. nov., a radiation-resistant bacterium isolated from river water.</title>
        <authorList>
            <person name="Choi A."/>
        </authorList>
    </citation>
    <scope>NUCLEOTIDE SEQUENCE [LARGE SCALE GENOMIC DNA]</scope>
    <source>
        <strain evidence="5 6">SJW1-2</strain>
    </source>
</reference>
<dbReference type="SUPFAM" id="SSF49785">
    <property type="entry name" value="Galactose-binding domain-like"/>
    <property type="match status" value="1"/>
</dbReference>
<dbReference type="AlphaFoldDB" id="A0A2K3V0Z2"/>
<dbReference type="SUPFAM" id="SSF51445">
    <property type="entry name" value="(Trans)glycosidases"/>
    <property type="match status" value="1"/>
</dbReference>
<comment type="similarity">
    <text evidence="1">Belongs to the glycosyl hydrolase 2 family.</text>
</comment>
<dbReference type="Gene3D" id="2.60.120.260">
    <property type="entry name" value="Galactose-binding domain-like"/>
    <property type="match status" value="1"/>
</dbReference>
<comment type="caution">
    <text evidence="5">The sequence shown here is derived from an EMBL/GenBank/DDBJ whole genome shotgun (WGS) entry which is preliminary data.</text>
</comment>
<evidence type="ECO:0000259" key="4">
    <source>
        <dbReference type="Pfam" id="PF02837"/>
    </source>
</evidence>
<evidence type="ECO:0000259" key="2">
    <source>
        <dbReference type="Pfam" id="PF00703"/>
    </source>
</evidence>
<dbReference type="InterPro" id="IPR036156">
    <property type="entry name" value="Beta-gal/glucu_dom_sf"/>
</dbReference>
<dbReference type="EMBL" id="PPPD01000001">
    <property type="protein sequence ID" value="PNY82449.1"/>
    <property type="molecule type" value="Genomic_DNA"/>
</dbReference>
<dbReference type="PANTHER" id="PTHR42732">
    <property type="entry name" value="BETA-GALACTOSIDASE"/>
    <property type="match status" value="1"/>
</dbReference>
<dbReference type="OrthoDB" id="9762066at2"/>
<keyword evidence="5" id="KW-0378">Hydrolase</keyword>
<feature type="domain" description="Glycoside hydrolase family 2 immunoglobulin-like beta-sandwich" evidence="2">
    <location>
        <begin position="259"/>
        <end position="293"/>
    </location>
</feature>
<dbReference type="RefSeq" id="WP_103312881.1">
    <property type="nucleotide sequence ID" value="NZ_PPPD01000001.1"/>
</dbReference>
<dbReference type="Pfam" id="PF02836">
    <property type="entry name" value="Glyco_hydro_2_C"/>
    <property type="match status" value="1"/>
</dbReference>
<dbReference type="GO" id="GO:0005975">
    <property type="term" value="P:carbohydrate metabolic process"/>
    <property type="evidence" value="ECO:0007669"/>
    <property type="project" value="InterPro"/>
</dbReference>
<dbReference type="InterPro" id="IPR006103">
    <property type="entry name" value="Glyco_hydro_2_cat"/>
</dbReference>
<organism evidence="5 6">
    <name type="scientific">Deinococcus koreensis</name>
    <dbReference type="NCBI Taxonomy" id="2054903"/>
    <lineage>
        <taxon>Bacteria</taxon>
        <taxon>Thermotogati</taxon>
        <taxon>Deinococcota</taxon>
        <taxon>Deinococci</taxon>
        <taxon>Deinococcales</taxon>
        <taxon>Deinococcaceae</taxon>
        <taxon>Deinococcus</taxon>
    </lineage>
</organism>
<evidence type="ECO:0000259" key="3">
    <source>
        <dbReference type="Pfam" id="PF02836"/>
    </source>
</evidence>
<proteinExistence type="inferred from homology"/>
<dbReference type="GO" id="GO:0004553">
    <property type="term" value="F:hydrolase activity, hydrolyzing O-glycosyl compounds"/>
    <property type="evidence" value="ECO:0007669"/>
    <property type="project" value="InterPro"/>
</dbReference>
<protein>
    <submittedName>
        <fullName evidence="5">Glycoside hydrolase family 2</fullName>
    </submittedName>
</protein>
<accession>A0A2K3V0Z2</accession>
<dbReference type="SUPFAM" id="SSF49303">
    <property type="entry name" value="beta-Galactosidase/glucuronidase domain"/>
    <property type="match status" value="1"/>
</dbReference>
<dbReference type="InterPro" id="IPR006102">
    <property type="entry name" value="Ig-like_GH2"/>
</dbReference>
<dbReference type="PANTHER" id="PTHR42732:SF3">
    <property type="entry name" value="HYDROLASE"/>
    <property type="match status" value="1"/>
</dbReference>
<dbReference type="Pfam" id="PF00703">
    <property type="entry name" value="Glyco_hydro_2"/>
    <property type="match status" value="1"/>
</dbReference>
<dbReference type="InterPro" id="IPR017853">
    <property type="entry name" value="GH"/>
</dbReference>
<evidence type="ECO:0000313" key="5">
    <source>
        <dbReference type="EMBL" id="PNY82449.1"/>
    </source>
</evidence>
<keyword evidence="6" id="KW-1185">Reference proteome</keyword>
<name>A0A2K3V0Z2_9DEIO</name>
<dbReference type="Proteomes" id="UP000236379">
    <property type="component" value="Unassembled WGS sequence"/>
</dbReference>
<sequence length="631" mass="70884">MATAHLSTTPLPSTPLSVHPRPLLQRGEWQSADGSWAFAFDPQAEYRLPAEVPFDLVIEVPYAPESRASGLHQPIHGRAVWYRRTLECPAPWAPGRTMLHFGAVDYRATVWVNGQEVARHEGGHTPFSADVSAFAHAPFEVVVRAEDDPLALDQPRGKQDWLAEPHAIWYPRTTGIWQTVWLERVPATAIRRLEFQPDLDLWGLHLNVEVSGYRPGTRIRVVLRYGEQLLADDLYTLHSEELQRVIPLLDGGIDDHRAGLLWSPEHPRLIDATVEVLQGGVVVDQVSSYTALRSVGIEQGRFMLNGLTYPLRLVLDQGYWPDSLMSATAEQLRADVELTRALGFNGVRKHQKLEDPRYLYWADRLGLLVWAEMPSAYRLTDRSVEAVTREWLEAVRRDRGHPCIVAWVPFNESWGVPDLTRSERSRSLVRALYELTRSLDPSRPVIGNDGWENGATDVLTIHDYTPHPGVIRERYGSRESIRETLLHSRPGGRALLLDPALADRGLPVMLTEFGGIAYLSDGQAGWGYSQADNGESFTAHYESLLWAIHDCQGVAGFCYTQLTDTFQERNGLLDEHRRPKGDLSRLMRATRNQRPALTTPLKDALETGAWDAALAVSPPNEILPLEAELPA</sequence>
<evidence type="ECO:0000313" key="6">
    <source>
        <dbReference type="Proteomes" id="UP000236379"/>
    </source>
</evidence>
<feature type="domain" description="Glycosyl hydrolases family 2 sugar binding" evidence="4">
    <location>
        <begin position="78"/>
        <end position="137"/>
    </location>
</feature>
<dbReference type="InterPro" id="IPR006104">
    <property type="entry name" value="Glyco_hydro_2_N"/>
</dbReference>
<dbReference type="Pfam" id="PF02837">
    <property type="entry name" value="Glyco_hydro_2_N"/>
    <property type="match status" value="1"/>
</dbReference>
<dbReference type="InterPro" id="IPR008979">
    <property type="entry name" value="Galactose-bd-like_sf"/>
</dbReference>
<gene>
    <name evidence="5" type="ORF">CVO96_14805</name>
</gene>
<dbReference type="InterPro" id="IPR051913">
    <property type="entry name" value="GH2_Domain-Containing"/>
</dbReference>